<evidence type="ECO:0000313" key="2">
    <source>
        <dbReference type="EMBL" id="GBF94872.1"/>
    </source>
</evidence>
<gene>
    <name evidence="2" type="ORF">Rsub_08115</name>
</gene>
<name>A0A2V0P7G9_9CHLO</name>
<proteinExistence type="predicted"/>
<protein>
    <submittedName>
        <fullName evidence="2">Uncharacterized protein</fullName>
    </submittedName>
</protein>
<dbReference type="Proteomes" id="UP000247498">
    <property type="component" value="Unassembled WGS sequence"/>
</dbReference>
<feature type="region of interest" description="Disordered" evidence="1">
    <location>
        <begin position="764"/>
        <end position="787"/>
    </location>
</feature>
<dbReference type="EMBL" id="BDRX01000057">
    <property type="protein sequence ID" value="GBF94872.1"/>
    <property type="molecule type" value="Genomic_DNA"/>
</dbReference>
<accession>A0A2V0P7G9</accession>
<keyword evidence="3" id="KW-1185">Reference proteome</keyword>
<feature type="compositionally biased region" description="Gly residues" evidence="1">
    <location>
        <begin position="764"/>
        <end position="773"/>
    </location>
</feature>
<evidence type="ECO:0000313" key="3">
    <source>
        <dbReference type="Proteomes" id="UP000247498"/>
    </source>
</evidence>
<feature type="region of interest" description="Disordered" evidence="1">
    <location>
        <begin position="177"/>
        <end position="217"/>
    </location>
</feature>
<sequence>MDAAQTDGGGASAGAGAAVAPAGAAPVAAARPVLLDLPDAALLSVMARLRDPLPLGSACRHLSALLRERALHAEWLAHHGAAAAPRRPAAARALTFPPLRGAPAREVAAVALALVEAGGGAPEAVAAARAAARGGRGPLDMLRLLCPHSDVLLLPYIAAGGHDALLAEAMAQLWPPPNGTGSGGAGGGGFSAGGRPSGGGRDGSSGGSGGSGAAADGRFVPASPAHLQLGEVDLPRLALHAALRARSWRAASALLRAERAAQAAAAREALAGELAGLSLGPGPGPGPGAAQAEAAAAAAAAEAAARRPSSFAGLDEAAARAGCGAQLLWELRAAAEEWREPNRYFLLAAAAGSGRPETLAAAAATAEAPSMVRCQLPAALCEAGRRGHVACVEALLRNEHMSPRPLEIAAHDAAERGWPPAALRPVLAAVVARHREDAARMLAAPMEAAMARGRRGVAAAIWEALIQGRPEPERLNGLIVRLAAAGDYDRALWVADASPPVMVRVGTAPAAAAAERGHERVARLMTERAGRPLPGGRALAARGRLAAAVRAGDVRLAARLLSEITLGPGDLRRELLCAAAEAGDEAMLALLYEQAGPFIGEEFELVSALIRSGHWRLVPRLHALAAAGPAPRARAGAGGAFDGAASARARLLRACCKVAGSWAQPHLGLVLWTLRATTNPRALDLIMADFADAWSSSLTTSYLESLVAPDAGVAISFSNVVKIWTELFGRLADGGGGDDDGGGGGGELWHCSCGGERGAGGCHHGGGPAGAGPSGRPPAATGQGRGGALPCGATVFTRRQLRLVVQTGDPDLLHQALRLLDRWEASMEVR</sequence>
<dbReference type="AlphaFoldDB" id="A0A2V0P7G9"/>
<organism evidence="2 3">
    <name type="scientific">Raphidocelis subcapitata</name>
    <dbReference type="NCBI Taxonomy" id="307507"/>
    <lineage>
        <taxon>Eukaryota</taxon>
        <taxon>Viridiplantae</taxon>
        <taxon>Chlorophyta</taxon>
        <taxon>core chlorophytes</taxon>
        <taxon>Chlorophyceae</taxon>
        <taxon>CS clade</taxon>
        <taxon>Sphaeropleales</taxon>
        <taxon>Selenastraceae</taxon>
        <taxon>Raphidocelis</taxon>
    </lineage>
</organism>
<feature type="compositionally biased region" description="Gly residues" evidence="1">
    <location>
        <begin position="180"/>
        <end position="212"/>
    </location>
</feature>
<evidence type="ECO:0000256" key="1">
    <source>
        <dbReference type="SAM" id="MobiDB-lite"/>
    </source>
</evidence>
<dbReference type="InParanoid" id="A0A2V0P7G9"/>
<comment type="caution">
    <text evidence="2">The sequence shown here is derived from an EMBL/GenBank/DDBJ whole genome shotgun (WGS) entry which is preliminary data.</text>
</comment>
<dbReference type="OrthoDB" id="10646265at2759"/>
<reference evidence="2 3" key="1">
    <citation type="journal article" date="2018" name="Sci. Rep.">
        <title>Raphidocelis subcapitata (=Pseudokirchneriella subcapitata) provides an insight into genome evolution and environmental adaptations in the Sphaeropleales.</title>
        <authorList>
            <person name="Suzuki S."/>
            <person name="Yamaguchi H."/>
            <person name="Nakajima N."/>
            <person name="Kawachi M."/>
        </authorList>
    </citation>
    <scope>NUCLEOTIDE SEQUENCE [LARGE SCALE GENOMIC DNA]</scope>
    <source>
        <strain evidence="2 3">NIES-35</strain>
    </source>
</reference>